<organism evidence="1 2">
    <name type="scientific">Candidatus Cryptobacteroides avicola</name>
    <dbReference type="NCBI Taxonomy" id="2840757"/>
    <lineage>
        <taxon>Bacteria</taxon>
        <taxon>Pseudomonadati</taxon>
        <taxon>Bacteroidota</taxon>
        <taxon>Bacteroidia</taxon>
        <taxon>Bacteroidales</taxon>
        <taxon>Candidatus Cryptobacteroides</taxon>
    </lineage>
</organism>
<name>A0A940DZK4_9BACT</name>
<protein>
    <recommendedName>
        <fullName evidence="3">Helix-hairpin-helix domain-containing protein</fullName>
    </recommendedName>
</protein>
<dbReference type="SUPFAM" id="SSF47781">
    <property type="entry name" value="RuvA domain 2-like"/>
    <property type="match status" value="1"/>
</dbReference>
<gene>
    <name evidence="1" type="ORF">IAB75_09540</name>
</gene>
<reference evidence="1" key="1">
    <citation type="submission" date="2020-10" db="EMBL/GenBank/DDBJ databases">
        <authorList>
            <person name="Gilroy R."/>
        </authorList>
    </citation>
    <scope>NUCLEOTIDE SEQUENCE</scope>
    <source>
        <strain evidence="1">G3-8215</strain>
    </source>
</reference>
<comment type="caution">
    <text evidence="1">The sequence shown here is derived from an EMBL/GenBank/DDBJ whole genome shotgun (WGS) entry which is preliminary data.</text>
</comment>
<accession>A0A940DZK4</accession>
<evidence type="ECO:0008006" key="3">
    <source>
        <dbReference type="Google" id="ProtNLM"/>
    </source>
</evidence>
<sequence length="637" mass="69083">MKRSMNIAAAAVLLMCHAAVYGQEQRDDYAAGKAFLALTGALYAEDMGEEEVERLDALRSHPLKINLVSRSRLVESGLFTPYQAASVIDYRNRNGDILSAAELAAVDGFSIESVAVYLPFISFESFALPGKSSDRASYTDNSIVFRSAVKLQESSSGDAVPTYNYGLKYKFSMNGRFEAALTAGSSYSAEKFPPEAASFYMAYYGRGAVGKIVAGDFNIRFGQGLAMWSGFSMSGTPAPGSFSRRASGISPYWSYSGEGSHRGVAADFSAGKFMISAFVSVPGLRDSFIKGRDAGISVLPGFNVLLSGMDGQVSVTCFARSRTLAEKESGGKPEPVSGPGRFIEVCRMSADARYAVRGVELFCEAAIDALSLSAAALAGCRFSPCSGLYMASGLRYYPADYESEYSGAIRSGSGCSNEYGFSVSGSFSSGKYVKLAGRTGFGSSAVRHQGSFSIDMSHSPEPKYGVHEPSSQCKAVFSYSWQLSSSVCMQWKVSERLRTYGDRTRTDVRCDVGYADGRWSLSMRLNALYCRGLGMLSYIESGYRSGPLAACFRSGLFRVDDWADRIYAYERDAPGNFSVPAYYGRGFWLSLVAGVKVSGWGRFYFRAAYTGYPWLSSGQTTKKPGRAELKIQMVFNL</sequence>
<reference evidence="1" key="2">
    <citation type="journal article" date="2021" name="PeerJ">
        <title>Extensive microbial diversity within the chicken gut microbiome revealed by metagenomics and culture.</title>
        <authorList>
            <person name="Gilroy R."/>
            <person name="Ravi A."/>
            <person name="Getino M."/>
            <person name="Pursley I."/>
            <person name="Horton D.L."/>
            <person name="Alikhan N.F."/>
            <person name="Baker D."/>
            <person name="Gharbi K."/>
            <person name="Hall N."/>
            <person name="Watson M."/>
            <person name="Adriaenssens E.M."/>
            <person name="Foster-Nyarko E."/>
            <person name="Jarju S."/>
            <person name="Secka A."/>
            <person name="Antonio M."/>
            <person name="Oren A."/>
            <person name="Chaudhuri R.R."/>
            <person name="La Ragione R."/>
            <person name="Hildebrand F."/>
            <person name="Pallen M.J."/>
        </authorList>
    </citation>
    <scope>NUCLEOTIDE SEQUENCE</scope>
    <source>
        <strain evidence="1">G3-8215</strain>
    </source>
</reference>
<evidence type="ECO:0000313" key="2">
    <source>
        <dbReference type="Proteomes" id="UP000725002"/>
    </source>
</evidence>
<dbReference type="InterPro" id="IPR010994">
    <property type="entry name" value="RuvA_2-like"/>
</dbReference>
<proteinExistence type="predicted"/>
<dbReference type="EMBL" id="JADILV010000070">
    <property type="protein sequence ID" value="MBO8484338.1"/>
    <property type="molecule type" value="Genomic_DNA"/>
</dbReference>
<dbReference type="AlphaFoldDB" id="A0A940DZK4"/>
<dbReference type="Proteomes" id="UP000725002">
    <property type="component" value="Unassembled WGS sequence"/>
</dbReference>
<evidence type="ECO:0000313" key="1">
    <source>
        <dbReference type="EMBL" id="MBO8484338.1"/>
    </source>
</evidence>